<dbReference type="InterPro" id="IPR019734">
    <property type="entry name" value="TPR_rpt"/>
</dbReference>
<accession>A0A7W9NJD0</accession>
<feature type="DNA-binding region" description="OmpR/PhoB-type" evidence="5">
    <location>
        <begin position="1"/>
        <end position="96"/>
    </location>
</feature>
<reference evidence="7 8" key="1">
    <citation type="submission" date="2020-08" db="EMBL/GenBank/DDBJ databases">
        <title>Sequencing the genomes of 1000 actinobacteria strains.</title>
        <authorList>
            <person name="Klenk H.-P."/>
        </authorList>
    </citation>
    <scope>NUCLEOTIDE SEQUENCE [LARGE SCALE GENOMIC DNA]</scope>
    <source>
        <strain evidence="7 8">DSM 43851</strain>
    </source>
</reference>
<evidence type="ECO:0000313" key="8">
    <source>
        <dbReference type="Proteomes" id="UP000585638"/>
    </source>
</evidence>
<dbReference type="PROSITE" id="PS51755">
    <property type="entry name" value="OMPR_PHOB"/>
    <property type="match status" value="1"/>
</dbReference>
<dbReference type="SUPFAM" id="SSF52540">
    <property type="entry name" value="P-loop containing nucleoside triphosphate hydrolases"/>
    <property type="match status" value="1"/>
</dbReference>
<dbReference type="Gene3D" id="1.10.10.10">
    <property type="entry name" value="Winged helix-like DNA-binding domain superfamily/Winged helix DNA-binding domain"/>
    <property type="match status" value="1"/>
</dbReference>
<dbReference type="PANTHER" id="PTHR47691">
    <property type="entry name" value="REGULATOR-RELATED"/>
    <property type="match status" value="1"/>
</dbReference>
<dbReference type="EMBL" id="JACHIR010000001">
    <property type="protein sequence ID" value="MBB5895522.1"/>
    <property type="molecule type" value="Genomic_DNA"/>
</dbReference>
<evidence type="ECO:0000256" key="3">
    <source>
        <dbReference type="ARBA" id="ARBA00023125"/>
    </source>
</evidence>
<dbReference type="SMART" id="SM01043">
    <property type="entry name" value="BTAD"/>
    <property type="match status" value="1"/>
</dbReference>
<evidence type="ECO:0000256" key="2">
    <source>
        <dbReference type="ARBA" id="ARBA00023015"/>
    </source>
</evidence>
<dbReference type="CDD" id="cd15831">
    <property type="entry name" value="BTAD"/>
    <property type="match status" value="1"/>
</dbReference>
<evidence type="ECO:0000259" key="6">
    <source>
        <dbReference type="PROSITE" id="PS51755"/>
    </source>
</evidence>
<dbReference type="SMART" id="SM00028">
    <property type="entry name" value="TPR"/>
    <property type="match status" value="3"/>
</dbReference>
<dbReference type="GO" id="GO:0003677">
    <property type="term" value="F:DNA binding"/>
    <property type="evidence" value="ECO:0007669"/>
    <property type="project" value="UniProtKB-UniRule"/>
</dbReference>
<dbReference type="Gene3D" id="3.40.50.300">
    <property type="entry name" value="P-loop containing nucleotide triphosphate hydrolases"/>
    <property type="match status" value="1"/>
</dbReference>
<dbReference type="PANTHER" id="PTHR47691:SF3">
    <property type="entry name" value="HTH-TYPE TRANSCRIPTIONAL REGULATOR RV0890C-RELATED"/>
    <property type="match status" value="1"/>
</dbReference>
<dbReference type="InterPro" id="IPR016032">
    <property type="entry name" value="Sig_transdc_resp-reg_C-effctor"/>
</dbReference>
<name>A0A7W9NJD0_9PSEU</name>
<keyword evidence="2" id="KW-0805">Transcription regulation</keyword>
<keyword evidence="3 5" id="KW-0238">DNA-binding</keyword>
<comment type="similarity">
    <text evidence="1">Belongs to the AfsR/DnrI/RedD regulatory family.</text>
</comment>
<protein>
    <submittedName>
        <fullName evidence="7">Putative ATPase/DNA-binding SARP family transcriptional activator</fullName>
    </submittedName>
</protein>
<dbReference type="InterPro" id="IPR036388">
    <property type="entry name" value="WH-like_DNA-bd_sf"/>
</dbReference>
<evidence type="ECO:0000256" key="5">
    <source>
        <dbReference type="PROSITE-ProRule" id="PRU01091"/>
    </source>
</evidence>
<dbReference type="InterPro" id="IPR005158">
    <property type="entry name" value="BTAD"/>
</dbReference>
<dbReference type="InterPro" id="IPR058852">
    <property type="entry name" value="HTH_77"/>
</dbReference>
<dbReference type="GO" id="GO:0000160">
    <property type="term" value="P:phosphorelay signal transduction system"/>
    <property type="evidence" value="ECO:0007669"/>
    <property type="project" value="InterPro"/>
</dbReference>
<organism evidence="7 8">
    <name type="scientific">Kutzneria kofuensis</name>
    <dbReference type="NCBI Taxonomy" id="103725"/>
    <lineage>
        <taxon>Bacteria</taxon>
        <taxon>Bacillati</taxon>
        <taxon>Actinomycetota</taxon>
        <taxon>Actinomycetes</taxon>
        <taxon>Pseudonocardiales</taxon>
        <taxon>Pseudonocardiaceae</taxon>
        <taxon>Kutzneria</taxon>
    </lineage>
</organism>
<evidence type="ECO:0000256" key="1">
    <source>
        <dbReference type="ARBA" id="ARBA00005820"/>
    </source>
</evidence>
<feature type="domain" description="OmpR/PhoB-type" evidence="6">
    <location>
        <begin position="1"/>
        <end position="96"/>
    </location>
</feature>
<dbReference type="GO" id="GO:0006355">
    <property type="term" value="P:regulation of DNA-templated transcription"/>
    <property type="evidence" value="ECO:0007669"/>
    <property type="project" value="InterPro"/>
</dbReference>
<dbReference type="Pfam" id="PF00486">
    <property type="entry name" value="Trans_reg_C"/>
    <property type="match status" value="1"/>
</dbReference>
<dbReference type="PRINTS" id="PR00364">
    <property type="entry name" value="DISEASERSIST"/>
</dbReference>
<sequence length="934" mass="101188">MSDDIRVRVLGPVEIAGPHGPVALRGRGHRTLLARLALRPGQPVASSALIDALWDHAPPTAPKTLRSHVAHMRRDLRAADVLNMIVTRDPGYLLRIPPFSVDVVRFESLARRGRQALSGGDHRAAADQLQAALALWRGDALGDCRQGQWVRQEAARLGDARLDAQEDLIGAELALGRHGEVLGELSGLVVTHPFRERLWELLMLALYRSGRQAEALAAFRRARSTLVEQLGVEPGTRLRQLETAILAEEPVQEPPVSLQAVVSGLPAELTSFVGREEELAKLGGMFAGGRLVTLVGTGGVGKSRLALRCAGQLGASVHGGVRLVELAGLRDRALVPHAVAEALGVRDQSGRPLADVLVDVLRDQDVLVVLDNCEHLLDACADFVSALLRGCPRLLMLVTSRQPLGVEGEQVLIVPPMPVEHAAMRLFAERARAVVADFAVTADNVRVVESLCRLLDGIPLAIELATLVLRTLSPEQILSRLDDRFALLSGARRGVMARHQTMRAAVEWSFELCTPAERQLWSQLSVFAGSFDLEAVEQVCDGDFAQVARLVDKSVLSSRTVRGVVRYRLLETLRQFGAERLLADGCTESLRRKHLVWCQRLASWGEREWFGPNQALVFSRIHADRANFRAALEFCLESDPAAGLRLAGTLWFYWIGCGVFAEGRRWLDALLRLPFRGVERHKALWVNGYVATLQGDTEAAVGLLDECRAQSDDFVALAYATYVRGAAAVFDDDLTTGSDLLAEANHALTRLGELDSNVVMTKVALAITAAFAGDLPSAVALAQEAHAVAEHHGEQWALAYAHYVLAFAACLQGALAQAIAHAKKCLAVKQTFNDLLGIAVSVELLALLATMSGDPDRAATLLGAAANIWPRVGVPLFGSRNFAAPHEQCEQLARQALGDRRFELAFVAGTRLSIDQAVATALNSGESRSGAHRM</sequence>
<dbReference type="InterPro" id="IPR011990">
    <property type="entry name" value="TPR-like_helical_dom_sf"/>
</dbReference>
<dbReference type="Pfam" id="PF25872">
    <property type="entry name" value="HTH_77"/>
    <property type="match status" value="1"/>
</dbReference>
<dbReference type="AlphaFoldDB" id="A0A7W9NJD0"/>
<dbReference type="InterPro" id="IPR027417">
    <property type="entry name" value="P-loop_NTPase"/>
</dbReference>
<gene>
    <name evidence="7" type="ORF">BJ998_006718</name>
</gene>
<dbReference type="SMART" id="SM00862">
    <property type="entry name" value="Trans_reg_C"/>
    <property type="match status" value="1"/>
</dbReference>
<dbReference type="FunFam" id="1.25.40.10:FF:000222">
    <property type="entry name" value="SARP family transcriptional regulator"/>
    <property type="match status" value="1"/>
</dbReference>
<dbReference type="Gene3D" id="1.25.40.10">
    <property type="entry name" value="Tetratricopeptide repeat domain"/>
    <property type="match status" value="2"/>
</dbReference>
<dbReference type="InterPro" id="IPR001867">
    <property type="entry name" value="OmpR/PhoB-type_DNA-bd"/>
</dbReference>
<dbReference type="SUPFAM" id="SSF46894">
    <property type="entry name" value="C-terminal effector domain of the bipartite response regulators"/>
    <property type="match status" value="1"/>
</dbReference>
<dbReference type="RefSeq" id="WP_184867307.1">
    <property type="nucleotide sequence ID" value="NZ_BAAAWY010000098.1"/>
</dbReference>
<evidence type="ECO:0000256" key="4">
    <source>
        <dbReference type="ARBA" id="ARBA00023163"/>
    </source>
</evidence>
<comment type="caution">
    <text evidence="7">The sequence shown here is derived from an EMBL/GenBank/DDBJ whole genome shotgun (WGS) entry which is preliminary data.</text>
</comment>
<proteinExistence type="inferred from homology"/>
<keyword evidence="8" id="KW-1185">Reference proteome</keyword>
<keyword evidence="4" id="KW-0804">Transcription</keyword>
<dbReference type="Pfam" id="PF03704">
    <property type="entry name" value="BTAD"/>
    <property type="match status" value="1"/>
</dbReference>
<evidence type="ECO:0000313" key="7">
    <source>
        <dbReference type="EMBL" id="MBB5895522.1"/>
    </source>
</evidence>
<dbReference type="Proteomes" id="UP000585638">
    <property type="component" value="Unassembled WGS sequence"/>
</dbReference>
<dbReference type="SUPFAM" id="SSF48452">
    <property type="entry name" value="TPR-like"/>
    <property type="match status" value="2"/>
</dbReference>